<protein>
    <submittedName>
        <fullName evidence="1">Uncharacterized protein</fullName>
    </submittedName>
</protein>
<dbReference type="EMBL" id="JAIWQS010000009">
    <property type="protein sequence ID" value="KAJ8756018.1"/>
    <property type="molecule type" value="Genomic_DNA"/>
</dbReference>
<gene>
    <name evidence="1" type="ORF">K2173_024564</name>
</gene>
<organism evidence="1 2">
    <name type="scientific">Erythroxylum novogranatense</name>
    <dbReference type="NCBI Taxonomy" id="1862640"/>
    <lineage>
        <taxon>Eukaryota</taxon>
        <taxon>Viridiplantae</taxon>
        <taxon>Streptophyta</taxon>
        <taxon>Embryophyta</taxon>
        <taxon>Tracheophyta</taxon>
        <taxon>Spermatophyta</taxon>
        <taxon>Magnoliopsida</taxon>
        <taxon>eudicotyledons</taxon>
        <taxon>Gunneridae</taxon>
        <taxon>Pentapetalae</taxon>
        <taxon>rosids</taxon>
        <taxon>fabids</taxon>
        <taxon>Malpighiales</taxon>
        <taxon>Erythroxylaceae</taxon>
        <taxon>Erythroxylum</taxon>
    </lineage>
</organism>
<evidence type="ECO:0000313" key="2">
    <source>
        <dbReference type="Proteomes" id="UP001159364"/>
    </source>
</evidence>
<sequence length="75" mass="8438">MVKKESNLCVAADVGTAAELIHLAEKLSFFVFFVFATKNVGPSLLALYRSQPPLPSLYAPLLVTSLRFPEQWLRW</sequence>
<name>A0AAV8SVR3_9ROSI</name>
<accession>A0AAV8SVR3</accession>
<comment type="caution">
    <text evidence="1">The sequence shown here is derived from an EMBL/GenBank/DDBJ whole genome shotgun (WGS) entry which is preliminary data.</text>
</comment>
<reference evidence="1 2" key="1">
    <citation type="submission" date="2021-09" db="EMBL/GenBank/DDBJ databases">
        <title>Genomic insights and catalytic innovation underlie evolution of tropane alkaloids biosynthesis.</title>
        <authorList>
            <person name="Wang Y.-J."/>
            <person name="Tian T."/>
            <person name="Huang J.-P."/>
            <person name="Huang S.-X."/>
        </authorList>
    </citation>
    <scope>NUCLEOTIDE SEQUENCE [LARGE SCALE GENOMIC DNA]</scope>
    <source>
        <strain evidence="1">KIB-2018</strain>
        <tissue evidence="1">Leaf</tissue>
    </source>
</reference>
<evidence type="ECO:0000313" key="1">
    <source>
        <dbReference type="EMBL" id="KAJ8756018.1"/>
    </source>
</evidence>
<dbReference type="Proteomes" id="UP001159364">
    <property type="component" value="Linkage Group LG09"/>
</dbReference>
<proteinExistence type="predicted"/>
<keyword evidence="2" id="KW-1185">Reference proteome</keyword>
<dbReference type="AlphaFoldDB" id="A0AAV8SVR3"/>